<name>A0A0F9GQP3_9ZZZZ</name>
<dbReference type="SMART" id="SM00490">
    <property type="entry name" value="HELICc"/>
    <property type="match status" value="1"/>
</dbReference>
<sequence length="487" mass="56031">ETYSGLIFCPHVNGKFGIVELSQNIKNDLGIHSEYYSGKAPKSIHEDTYNIMKQAASKSFKRNKTPLMVCTKAFGMGIDKPNIRYTVHYGLPSSIEAFYQEAGRAGRDRRTAYCCLIVSADDSKRAEKLLNPRTSVEEINRIIESTGWEEADDITRMLFFHKNAFRGIDREREDIETLLQYIGDITVKRKSTITVSKEERNRIEKALHRLLLIGVISDYTIDYSKYEFVTELTGADKEDIIEAYGNYIAGYLSSRRKTEVDKVKSYFNLPFYEFLNEVIKILLIFIYDVIERGRRRALSEMLLACTETNTDVSIRKRMLNYLEATVCSEGLEEILNSEVTNFSNTMDVFAVIRSPNEAAELRGQVIRYLESYPDHPGLLMLRSLSELYVKDINSEVAQQNFITSIDSALLTYKINENIVYEFAIWGISYVLQRDNGLTINIIKELLSIYKSEAFARLMIKNLPEFIAVIPAWFLLDRINEKCIEILT</sequence>
<evidence type="ECO:0000256" key="4">
    <source>
        <dbReference type="ARBA" id="ARBA00034617"/>
    </source>
</evidence>
<dbReference type="Pfam" id="PF00271">
    <property type="entry name" value="Helicase_C"/>
    <property type="match status" value="1"/>
</dbReference>
<dbReference type="GO" id="GO:0009378">
    <property type="term" value="F:four-way junction helicase activity"/>
    <property type="evidence" value="ECO:0007669"/>
    <property type="project" value="TreeGrafter"/>
</dbReference>
<dbReference type="GO" id="GO:0043138">
    <property type="term" value="F:3'-5' DNA helicase activity"/>
    <property type="evidence" value="ECO:0007669"/>
    <property type="project" value="UniProtKB-EC"/>
</dbReference>
<dbReference type="PROSITE" id="PS51194">
    <property type="entry name" value="HELICASE_CTER"/>
    <property type="match status" value="1"/>
</dbReference>
<dbReference type="GO" id="GO:0006310">
    <property type="term" value="P:DNA recombination"/>
    <property type="evidence" value="ECO:0007669"/>
    <property type="project" value="TreeGrafter"/>
</dbReference>
<evidence type="ECO:0000259" key="6">
    <source>
        <dbReference type="PROSITE" id="PS51194"/>
    </source>
</evidence>
<comment type="caution">
    <text evidence="7">The sequence shown here is derived from an EMBL/GenBank/DDBJ whole genome shotgun (WGS) entry which is preliminary data.</text>
</comment>
<evidence type="ECO:0000256" key="2">
    <source>
        <dbReference type="ARBA" id="ARBA00023125"/>
    </source>
</evidence>
<reference evidence="7" key="1">
    <citation type="journal article" date="2015" name="Nature">
        <title>Complex archaea that bridge the gap between prokaryotes and eukaryotes.</title>
        <authorList>
            <person name="Spang A."/>
            <person name="Saw J.H."/>
            <person name="Jorgensen S.L."/>
            <person name="Zaremba-Niedzwiedzka K."/>
            <person name="Martijn J."/>
            <person name="Lind A.E."/>
            <person name="van Eijk R."/>
            <person name="Schleper C."/>
            <person name="Guy L."/>
            <person name="Ettema T.J."/>
        </authorList>
    </citation>
    <scope>NUCLEOTIDE SEQUENCE</scope>
</reference>
<evidence type="ECO:0000256" key="5">
    <source>
        <dbReference type="ARBA" id="ARBA00034808"/>
    </source>
</evidence>
<dbReference type="Gene3D" id="3.40.50.300">
    <property type="entry name" value="P-loop containing nucleotide triphosphate hydrolases"/>
    <property type="match status" value="1"/>
</dbReference>
<comment type="similarity">
    <text evidence="1">Belongs to the helicase family. RecQ subfamily.</text>
</comment>
<protein>
    <recommendedName>
        <fullName evidence="5">DNA 3'-5' helicase</fullName>
        <ecNumber evidence="5">5.6.2.4</ecNumber>
    </recommendedName>
</protein>
<feature type="non-terminal residue" evidence="7">
    <location>
        <position position="1"/>
    </location>
</feature>
<keyword evidence="2" id="KW-0238">DNA-binding</keyword>
<organism evidence="7">
    <name type="scientific">marine sediment metagenome</name>
    <dbReference type="NCBI Taxonomy" id="412755"/>
    <lineage>
        <taxon>unclassified sequences</taxon>
        <taxon>metagenomes</taxon>
        <taxon>ecological metagenomes</taxon>
    </lineage>
</organism>
<dbReference type="InterPro" id="IPR001650">
    <property type="entry name" value="Helicase_C-like"/>
</dbReference>
<evidence type="ECO:0000256" key="3">
    <source>
        <dbReference type="ARBA" id="ARBA00023235"/>
    </source>
</evidence>
<accession>A0A0F9GQP3</accession>
<dbReference type="PANTHER" id="PTHR13710:SF105">
    <property type="entry name" value="ATP-DEPENDENT DNA HELICASE Q1"/>
    <property type="match status" value="1"/>
</dbReference>
<evidence type="ECO:0000256" key="1">
    <source>
        <dbReference type="ARBA" id="ARBA00005446"/>
    </source>
</evidence>
<comment type="catalytic activity">
    <reaction evidence="4">
        <text>Couples ATP hydrolysis with the unwinding of duplex DNA by translocating in the 3'-5' direction.</text>
        <dbReference type="EC" id="5.6.2.4"/>
    </reaction>
</comment>
<evidence type="ECO:0000313" key="7">
    <source>
        <dbReference type="EMBL" id="KKL92871.1"/>
    </source>
</evidence>
<keyword evidence="3" id="KW-0413">Isomerase</keyword>
<dbReference type="InterPro" id="IPR027417">
    <property type="entry name" value="P-loop_NTPase"/>
</dbReference>
<feature type="domain" description="Helicase C-terminal" evidence="6">
    <location>
        <begin position="1"/>
        <end position="154"/>
    </location>
</feature>
<proteinExistence type="inferred from homology"/>
<dbReference type="EC" id="5.6.2.4" evidence="5"/>
<dbReference type="SUPFAM" id="SSF52540">
    <property type="entry name" value="P-loop containing nucleoside triphosphate hydrolases"/>
    <property type="match status" value="1"/>
</dbReference>
<dbReference type="GO" id="GO:0005694">
    <property type="term" value="C:chromosome"/>
    <property type="evidence" value="ECO:0007669"/>
    <property type="project" value="TreeGrafter"/>
</dbReference>
<dbReference type="AlphaFoldDB" id="A0A0F9GQP3"/>
<dbReference type="GO" id="GO:0005737">
    <property type="term" value="C:cytoplasm"/>
    <property type="evidence" value="ECO:0007669"/>
    <property type="project" value="TreeGrafter"/>
</dbReference>
<dbReference type="GO" id="GO:0003677">
    <property type="term" value="F:DNA binding"/>
    <property type="evidence" value="ECO:0007669"/>
    <property type="project" value="UniProtKB-KW"/>
</dbReference>
<dbReference type="EMBL" id="LAZR01019349">
    <property type="protein sequence ID" value="KKL92871.1"/>
    <property type="molecule type" value="Genomic_DNA"/>
</dbReference>
<gene>
    <name evidence="7" type="ORF">LCGC14_1880380</name>
</gene>
<dbReference type="GO" id="GO:0006281">
    <property type="term" value="P:DNA repair"/>
    <property type="evidence" value="ECO:0007669"/>
    <property type="project" value="TreeGrafter"/>
</dbReference>
<dbReference type="PANTHER" id="PTHR13710">
    <property type="entry name" value="DNA HELICASE RECQ FAMILY MEMBER"/>
    <property type="match status" value="1"/>
</dbReference>